<dbReference type="Proteomes" id="UP000060699">
    <property type="component" value="Chromosome"/>
</dbReference>
<dbReference type="InterPro" id="IPR026904">
    <property type="entry name" value="MnmG_C"/>
</dbReference>
<accession>A0A0U3MXD3</accession>
<dbReference type="InterPro" id="IPR020595">
    <property type="entry name" value="MnmG-rel_CS"/>
</dbReference>
<dbReference type="FunFam" id="1.10.150.570:FF:000001">
    <property type="entry name" value="tRNA uridine 5-carboxymethylaminomethyl modification enzyme MnmG"/>
    <property type="match status" value="1"/>
</dbReference>
<protein>
    <recommendedName>
        <fullName evidence="4 12">tRNA uridine 5-carboxymethylaminomethyl modification enzyme MnmG</fullName>
    </recommendedName>
    <alternativeName>
        <fullName evidence="11 12">Glucose-inhibited division protein A</fullName>
    </alternativeName>
</protein>
<dbReference type="EMBL" id="CP013729">
    <property type="protein sequence ID" value="ALV04619.1"/>
    <property type="molecule type" value="Genomic_DNA"/>
</dbReference>
<evidence type="ECO:0000256" key="10">
    <source>
        <dbReference type="ARBA" id="ARBA00025948"/>
    </source>
</evidence>
<evidence type="ECO:0000256" key="13">
    <source>
        <dbReference type="SAM" id="MobiDB-lite"/>
    </source>
</evidence>
<dbReference type="Gene3D" id="1.10.150.570">
    <property type="entry name" value="GidA associated domain, C-terminal subdomain"/>
    <property type="match status" value="1"/>
</dbReference>
<name>A0A0U3MXD3_9BURK</name>
<keyword evidence="9 12" id="KW-0520">NAD</keyword>
<dbReference type="SMART" id="SM01228">
    <property type="entry name" value="GIDA_assoc_3"/>
    <property type="match status" value="1"/>
</dbReference>
<dbReference type="STRING" id="76731.RD2015_114"/>
<organism evidence="14 15">
    <name type="scientific">Roseateles depolymerans</name>
    <dbReference type="NCBI Taxonomy" id="76731"/>
    <lineage>
        <taxon>Bacteria</taxon>
        <taxon>Pseudomonadati</taxon>
        <taxon>Pseudomonadota</taxon>
        <taxon>Betaproteobacteria</taxon>
        <taxon>Burkholderiales</taxon>
        <taxon>Sphaerotilaceae</taxon>
        <taxon>Roseateles</taxon>
    </lineage>
</organism>
<dbReference type="RefSeq" id="WP_058933227.1">
    <property type="nucleotide sequence ID" value="NZ_CP013729.1"/>
</dbReference>
<gene>
    <name evidence="12" type="primary">mnmG</name>
    <name evidence="12" type="synonym">gidA</name>
    <name evidence="14" type="ORF">RD2015_114</name>
</gene>
<keyword evidence="6 12" id="KW-0285">Flavoprotein</keyword>
<dbReference type="HAMAP" id="MF_00129">
    <property type="entry name" value="MnmG_GidA"/>
    <property type="match status" value="1"/>
</dbReference>
<comment type="similarity">
    <text evidence="3 12">Belongs to the MnmG family.</text>
</comment>
<evidence type="ECO:0000256" key="5">
    <source>
        <dbReference type="ARBA" id="ARBA00022490"/>
    </source>
</evidence>
<dbReference type="OrthoDB" id="9815560at2"/>
<evidence type="ECO:0000256" key="3">
    <source>
        <dbReference type="ARBA" id="ARBA00007653"/>
    </source>
</evidence>
<evidence type="ECO:0000256" key="6">
    <source>
        <dbReference type="ARBA" id="ARBA00022630"/>
    </source>
</evidence>
<dbReference type="FunFam" id="3.50.50.60:FF:000010">
    <property type="entry name" value="tRNA uridine 5-carboxymethylaminomethyl modification enzyme MnmG"/>
    <property type="match status" value="1"/>
</dbReference>
<feature type="binding site" evidence="12">
    <location>
        <begin position="274"/>
        <end position="288"/>
    </location>
    <ligand>
        <name>NAD(+)</name>
        <dbReference type="ChEBI" id="CHEBI:57540"/>
    </ligand>
</feature>
<dbReference type="PROSITE" id="PS01281">
    <property type="entry name" value="GIDA_2"/>
    <property type="match status" value="1"/>
</dbReference>
<dbReference type="GO" id="GO:0005829">
    <property type="term" value="C:cytosol"/>
    <property type="evidence" value="ECO:0007669"/>
    <property type="project" value="TreeGrafter"/>
</dbReference>
<dbReference type="InterPro" id="IPR040131">
    <property type="entry name" value="MnmG_N"/>
</dbReference>
<evidence type="ECO:0000256" key="8">
    <source>
        <dbReference type="ARBA" id="ARBA00022827"/>
    </source>
</evidence>
<evidence type="ECO:0000313" key="15">
    <source>
        <dbReference type="Proteomes" id="UP000060699"/>
    </source>
</evidence>
<dbReference type="FunFam" id="3.50.50.60:FF:000002">
    <property type="entry name" value="tRNA uridine 5-carboxymethylaminomethyl modification enzyme MnmG"/>
    <property type="match status" value="1"/>
</dbReference>
<evidence type="ECO:0000256" key="2">
    <source>
        <dbReference type="ARBA" id="ARBA00003717"/>
    </source>
</evidence>
<dbReference type="PATRIC" id="fig|76731.3.peg.116"/>
<dbReference type="InterPro" id="IPR002218">
    <property type="entry name" value="MnmG-rel"/>
</dbReference>
<dbReference type="PANTHER" id="PTHR11806:SF0">
    <property type="entry name" value="PROTEIN MTO1 HOMOLOG, MITOCHONDRIAL"/>
    <property type="match status" value="1"/>
</dbReference>
<comment type="caution">
    <text evidence="12">Lacks conserved residue(s) required for the propagation of feature annotation.</text>
</comment>
<dbReference type="InterPro" id="IPR036188">
    <property type="entry name" value="FAD/NAD-bd_sf"/>
</dbReference>
<dbReference type="InterPro" id="IPR047001">
    <property type="entry name" value="MnmG_C_subdom"/>
</dbReference>
<dbReference type="Pfam" id="PF01134">
    <property type="entry name" value="GIDA"/>
    <property type="match status" value="1"/>
</dbReference>
<dbReference type="Gene3D" id="3.50.50.60">
    <property type="entry name" value="FAD/NAD(P)-binding domain"/>
    <property type="match status" value="2"/>
</dbReference>
<keyword evidence="8 12" id="KW-0274">FAD</keyword>
<feature type="compositionally biased region" description="Basic and acidic residues" evidence="13">
    <location>
        <begin position="644"/>
        <end position="654"/>
    </location>
</feature>
<sequence>MLYPKEFDVIVVGGGHAGTEAALAAARMGVSTLLLTHNIETLGQMSCNPSIGGIGKGHLVKEVDALGGAMAAATDEGGIQFRILNGSKGPAVRATRAQADRILYKAAIRQRLENQPNLMLFQQAVDDLMVEGDRVVGAVTQSGLRFRARAVVLTAGTFLDGRIHIGLDNYAAGRAGDPPAVTLSGRLKELKLPQGRLKTGTPPRLDGRTIDFSRCAEQPGDLDPVPVFSFMGHAGQHPKQLPCWITHTNERTHEIIRSGFDRSPMFTGVIEGVGPRYCPSIEDKINRFADKNSHQIFLEPEGLTTHEFYPNGISTSLPFDIQLAAVQSIPGLEQAHILRPGYAIEYDYFDPRELKSTFETRAIQGLFFAGQINGTTGYEEAAAQGLFAGLNAALQVQGKAGWVPTRDQAYLGVLVDDLITKGVTEPYRMFTSRAEFRLQLREDNADLRLTEVGRELGLVDDARWDAFNRKRDAVSRETEKLKSTWVNPNILPAADAERLVGKALEREYNLMDLLRRPGVTFDTVEEVASIARPHAGVSRAALSEQLGSTLADAVVEQVEISVKYAGYISKQQDDVARASAYEHLRLPEDLDYGLVTALSFEARQKLNKHRPETLGQASRISGITPASISLLLIHLRKGRFKGFTDAEGQDRDAASRAASQSDSQAA</sequence>
<dbReference type="FunFam" id="1.10.10.1800:FF:000001">
    <property type="entry name" value="tRNA uridine 5-carboxymethylaminomethyl modification enzyme MnmG"/>
    <property type="match status" value="1"/>
</dbReference>
<evidence type="ECO:0000256" key="1">
    <source>
        <dbReference type="ARBA" id="ARBA00001974"/>
    </source>
</evidence>
<evidence type="ECO:0000256" key="12">
    <source>
        <dbReference type="HAMAP-Rule" id="MF_00129"/>
    </source>
</evidence>
<evidence type="ECO:0000256" key="9">
    <source>
        <dbReference type="ARBA" id="ARBA00023027"/>
    </source>
</evidence>
<dbReference type="PANTHER" id="PTHR11806">
    <property type="entry name" value="GLUCOSE INHIBITED DIVISION PROTEIN A"/>
    <property type="match status" value="1"/>
</dbReference>
<feature type="region of interest" description="Disordered" evidence="13">
    <location>
        <begin position="644"/>
        <end position="666"/>
    </location>
</feature>
<dbReference type="GO" id="GO:0002098">
    <property type="term" value="P:tRNA wobble uridine modification"/>
    <property type="evidence" value="ECO:0007669"/>
    <property type="project" value="InterPro"/>
</dbReference>
<dbReference type="Pfam" id="PF21680">
    <property type="entry name" value="GIDA_C_1st"/>
    <property type="match status" value="1"/>
</dbReference>
<keyword evidence="7 12" id="KW-0819">tRNA processing</keyword>
<dbReference type="SUPFAM" id="SSF51905">
    <property type="entry name" value="FAD/NAD(P)-binding domain"/>
    <property type="match status" value="1"/>
</dbReference>
<dbReference type="NCBIfam" id="TIGR00136">
    <property type="entry name" value="mnmG_gidA"/>
    <property type="match status" value="1"/>
</dbReference>
<dbReference type="Pfam" id="PF13932">
    <property type="entry name" value="SAM_GIDA_C"/>
    <property type="match status" value="1"/>
</dbReference>
<dbReference type="PROSITE" id="PS01280">
    <property type="entry name" value="GIDA_1"/>
    <property type="match status" value="1"/>
</dbReference>
<dbReference type="GO" id="GO:0050660">
    <property type="term" value="F:flavin adenine dinucleotide binding"/>
    <property type="evidence" value="ECO:0007669"/>
    <property type="project" value="UniProtKB-UniRule"/>
</dbReference>
<evidence type="ECO:0000256" key="11">
    <source>
        <dbReference type="ARBA" id="ARBA00031800"/>
    </source>
</evidence>
<reference evidence="14 15" key="1">
    <citation type="submission" date="2015-12" db="EMBL/GenBank/DDBJ databases">
        <title>Complete genome of Roseateles depolymerans KCTC 42856.</title>
        <authorList>
            <person name="Kim K.M."/>
        </authorList>
    </citation>
    <scope>NUCLEOTIDE SEQUENCE [LARGE SCALE GENOMIC DNA]</scope>
    <source>
        <strain evidence="14 15">KCTC 42856</strain>
    </source>
</reference>
<evidence type="ECO:0000313" key="14">
    <source>
        <dbReference type="EMBL" id="ALV04619.1"/>
    </source>
</evidence>
<keyword evidence="15" id="KW-1185">Reference proteome</keyword>
<comment type="subunit">
    <text evidence="10 12">Homodimer. Heterotetramer of two MnmE and two MnmG subunits.</text>
</comment>
<dbReference type="InterPro" id="IPR004416">
    <property type="entry name" value="MnmG"/>
</dbReference>
<feature type="binding site" evidence="12">
    <location>
        <begin position="13"/>
        <end position="18"/>
    </location>
    <ligand>
        <name>FAD</name>
        <dbReference type="ChEBI" id="CHEBI:57692"/>
    </ligand>
</feature>
<dbReference type="Gene3D" id="1.10.10.1800">
    <property type="entry name" value="tRNA uridine 5-carboxymethylaminomethyl modification enzyme MnmG/GidA"/>
    <property type="match status" value="1"/>
</dbReference>
<dbReference type="KEGG" id="rdp:RD2015_114"/>
<keyword evidence="5 12" id="KW-0963">Cytoplasm</keyword>
<comment type="cofactor">
    <cofactor evidence="1 12">
        <name>FAD</name>
        <dbReference type="ChEBI" id="CHEBI:57692"/>
    </cofactor>
</comment>
<comment type="subcellular location">
    <subcellularLocation>
        <location evidence="12">Cytoplasm</location>
    </subcellularLocation>
</comment>
<dbReference type="GO" id="GO:0030488">
    <property type="term" value="P:tRNA methylation"/>
    <property type="evidence" value="ECO:0007669"/>
    <property type="project" value="TreeGrafter"/>
</dbReference>
<dbReference type="InterPro" id="IPR049312">
    <property type="entry name" value="GIDA_C_N"/>
</dbReference>
<feature type="compositionally biased region" description="Low complexity" evidence="13">
    <location>
        <begin position="655"/>
        <end position="666"/>
    </location>
</feature>
<dbReference type="AlphaFoldDB" id="A0A0U3MXD3"/>
<evidence type="ECO:0000256" key="4">
    <source>
        <dbReference type="ARBA" id="ARBA00020461"/>
    </source>
</evidence>
<proteinExistence type="inferred from homology"/>
<evidence type="ECO:0000256" key="7">
    <source>
        <dbReference type="ARBA" id="ARBA00022694"/>
    </source>
</evidence>
<dbReference type="InterPro" id="IPR044920">
    <property type="entry name" value="MnmG_C_subdom_sf"/>
</dbReference>
<comment type="function">
    <text evidence="2 12">NAD-binding protein involved in the addition of a carboxymethylaminomethyl (cmnm) group at the wobble position (U34) of certain tRNAs, forming tRNA-cmnm(5)s(2)U34.</text>
</comment>